<evidence type="ECO:0000256" key="4">
    <source>
        <dbReference type="ARBA" id="ARBA00022723"/>
    </source>
</evidence>
<feature type="transmembrane region" description="Helical" evidence="14">
    <location>
        <begin position="195"/>
        <end position="215"/>
    </location>
</feature>
<dbReference type="OrthoDB" id="360839at2759"/>
<feature type="binding site" evidence="13">
    <location>
        <position position="311"/>
    </location>
    <ligand>
        <name>Zn(2+)</name>
        <dbReference type="ChEBI" id="CHEBI:29105"/>
        <note>catalytic</note>
    </ligand>
</feature>
<feature type="binding site" evidence="13">
    <location>
        <position position="391"/>
    </location>
    <ligand>
        <name>Zn(2+)</name>
        <dbReference type="ChEBI" id="CHEBI:29105"/>
        <note>catalytic</note>
    </ligand>
</feature>
<dbReference type="GO" id="GO:0071586">
    <property type="term" value="P:CAAX-box protein processing"/>
    <property type="evidence" value="ECO:0007669"/>
    <property type="project" value="UniProtKB-UniRule"/>
</dbReference>
<dbReference type="Pfam" id="PF01435">
    <property type="entry name" value="Peptidase_M48"/>
    <property type="match status" value="1"/>
</dbReference>
<dbReference type="Pfam" id="PF16491">
    <property type="entry name" value="Peptidase_M48_N"/>
    <property type="match status" value="1"/>
</dbReference>
<reference evidence="17 18" key="1">
    <citation type="submission" date="2020-08" db="EMBL/GenBank/DDBJ databases">
        <title>Aphidius gifuensis genome sequencing and assembly.</title>
        <authorList>
            <person name="Du Z."/>
        </authorList>
    </citation>
    <scope>NUCLEOTIDE SEQUENCE [LARGE SCALE GENOMIC DNA]</scope>
    <source>
        <strain evidence="17">YNYX2018</strain>
        <tissue evidence="17">Adults</tissue>
    </source>
</reference>
<dbReference type="Proteomes" id="UP000639338">
    <property type="component" value="Unassembled WGS sequence"/>
</dbReference>
<feature type="transmembrane region" description="Helical" evidence="14">
    <location>
        <begin position="360"/>
        <end position="383"/>
    </location>
</feature>
<keyword evidence="7 13" id="KW-0862">Zinc</keyword>
<dbReference type="InterPro" id="IPR032456">
    <property type="entry name" value="Peptidase_M48_N"/>
</dbReference>
<dbReference type="FunFam" id="3.30.2010.10:FF:000002">
    <property type="entry name" value="CAAX prenyl protease"/>
    <property type="match status" value="1"/>
</dbReference>
<evidence type="ECO:0000256" key="3">
    <source>
        <dbReference type="ARBA" id="ARBA00022692"/>
    </source>
</evidence>
<evidence type="ECO:0000256" key="5">
    <source>
        <dbReference type="ARBA" id="ARBA00022801"/>
    </source>
</evidence>
<dbReference type="EMBL" id="JACMRX010000003">
    <property type="protein sequence ID" value="KAF7994102.1"/>
    <property type="molecule type" value="Genomic_DNA"/>
</dbReference>
<accession>A0A834XYN1</accession>
<evidence type="ECO:0000256" key="6">
    <source>
        <dbReference type="ARBA" id="ARBA00022824"/>
    </source>
</evidence>
<dbReference type="InterPro" id="IPR027057">
    <property type="entry name" value="CAXX_Prtase_1"/>
</dbReference>
<keyword evidence="3 14" id="KW-0812">Transmembrane</keyword>
<dbReference type="CDD" id="cd07343">
    <property type="entry name" value="M48A_Zmpste24p_like"/>
    <property type="match status" value="1"/>
</dbReference>
<feature type="transmembrane region" description="Helical" evidence="14">
    <location>
        <begin position="20"/>
        <end position="40"/>
    </location>
</feature>
<comment type="catalytic activity">
    <reaction evidence="11 14">
        <text>Hydrolyzes the peptide bond -P2-(S-farnesyl or geranylgeranyl)C-P1'-P2'-P3'-COOH where P1' and P2' are amino acids with aliphatic side chains and P3' is any C-terminal residue.</text>
        <dbReference type="EC" id="3.4.24.84"/>
    </reaction>
</comment>
<dbReference type="PANTHER" id="PTHR10120">
    <property type="entry name" value="CAAX PRENYL PROTEASE 1"/>
    <property type="match status" value="1"/>
</dbReference>
<keyword evidence="5 14" id="KW-0378">Hydrolase</keyword>
<dbReference type="EC" id="3.4.24.84" evidence="14"/>
<feature type="active site" description="Proton donor" evidence="12">
    <location>
        <position position="395"/>
    </location>
</feature>
<dbReference type="GO" id="GO:0004222">
    <property type="term" value="F:metalloendopeptidase activity"/>
    <property type="evidence" value="ECO:0007669"/>
    <property type="project" value="UniProtKB-UniRule"/>
</dbReference>
<comment type="cofactor">
    <cofactor evidence="13 14">
        <name>Zn(2+)</name>
        <dbReference type="ChEBI" id="CHEBI:29105"/>
    </cofactor>
    <text evidence="13 14">Binds 1 zinc ion per subunit.</text>
</comment>
<dbReference type="Gene3D" id="3.30.2010.10">
    <property type="entry name" value="Metalloproteases ('zincins'), catalytic domain"/>
    <property type="match status" value="1"/>
</dbReference>
<comment type="function">
    <text evidence="14">Proteolytically removes the C-terminal three residues of farnesylated proteins.</text>
</comment>
<keyword evidence="2 14" id="KW-0645">Protease</keyword>
<feature type="binding site" evidence="13">
    <location>
        <position position="315"/>
    </location>
    <ligand>
        <name>Zn(2+)</name>
        <dbReference type="ChEBI" id="CHEBI:29105"/>
        <note>catalytic</note>
    </ligand>
</feature>
<evidence type="ECO:0000256" key="9">
    <source>
        <dbReference type="ARBA" id="ARBA00023049"/>
    </source>
</evidence>
<comment type="caution">
    <text evidence="17">The sequence shown here is derived from an EMBL/GenBank/DDBJ whole genome shotgun (WGS) entry which is preliminary data.</text>
</comment>
<gene>
    <name evidence="17" type="ORF">HCN44_011371</name>
</gene>
<dbReference type="GO" id="GO:0005789">
    <property type="term" value="C:endoplasmic reticulum membrane"/>
    <property type="evidence" value="ECO:0007669"/>
    <property type="project" value="UniProtKB-SubCell"/>
</dbReference>
<evidence type="ECO:0000256" key="1">
    <source>
        <dbReference type="ARBA" id="ARBA00004477"/>
    </source>
</evidence>
<protein>
    <recommendedName>
        <fullName evidence="14">CAAX prenyl protease</fullName>
        <ecNumber evidence="14">3.4.24.84</ecNumber>
    </recommendedName>
</protein>
<feature type="active site" evidence="12">
    <location>
        <position position="312"/>
    </location>
</feature>
<evidence type="ECO:0000313" key="18">
    <source>
        <dbReference type="Proteomes" id="UP000639338"/>
    </source>
</evidence>
<feature type="domain" description="CAAX prenyl protease 1 N-terminal" evidence="16">
    <location>
        <begin position="42"/>
        <end position="225"/>
    </location>
</feature>
<evidence type="ECO:0000313" key="17">
    <source>
        <dbReference type="EMBL" id="KAF7994102.1"/>
    </source>
</evidence>
<evidence type="ECO:0000256" key="14">
    <source>
        <dbReference type="RuleBase" id="RU366005"/>
    </source>
</evidence>
<evidence type="ECO:0000256" key="8">
    <source>
        <dbReference type="ARBA" id="ARBA00022989"/>
    </source>
</evidence>
<feature type="transmembrane region" description="Helical" evidence="14">
    <location>
        <begin position="168"/>
        <end position="189"/>
    </location>
</feature>
<evidence type="ECO:0000256" key="13">
    <source>
        <dbReference type="PIRSR" id="PIRSR627057-2"/>
    </source>
</evidence>
<dbReference type="GO" id="GO:0046872">
    <property type="term" value="F:metal ion binding"/>
    <property type="evidence" value="ECO:0007669"/>
    <property type="project" value="UniProtKB-UniRule"/>
</dbReference>
<comment type="similarity">
    <text evidence="14">Belongs to the peptidase M48A family.</text>
</comment>
<comment type="subcellular location">
    <subcellularLocation>
        <location evidence="1 14">Endoplasmic reticulum membrane</location>
        <topology evidence="1 14">Multi-pass membrane protein</topology>
    </subcellularLocation>
</comment>
<evidence type="ECO:0000259" key="15">
    <source>
        <dbReference type="Pfam" id="PF01435"/>
    </source>
</evidence>
<evidence type="ECO:0000256" key="11">
    <source>
        <dbReference type="ARBA" id="ARBA00044456"/>
    </source>
</evidence>
<keyword evidence="4 13" id="KW-0479">Metal-binding</keyword>
<name>A0A834XYN1_APHGI</name>
<keyword evidence="9 14" id="KW-0482">Metalloprotease</keyword>
<organism evidence="17 18">
    <name type="scientific">Aphidius gifuensis</name>
    <name type="common">Parasitoid wasp</name>
    <dbReference type="NCBI Taxonomy" id="684658"/>
    <lineage>
        <taxon>Eukaryota</taxon>
        <taxon>Metazoa</taxon>
        <taxon>Ecdysozoa</taxon>
        <taxon>Arthropoda</taxon>
        <taxon>Hexapoda</taxon>
        <taxon>Insecta</taxon>
        <taxon>Pterygota</taxon>
        <taxon>Neoptera</taxon>
        <taxon>Endopterygota</taxon>
        <taxon>Hymenoptera</taxon>
        <taxon>Apocrita</taxon>
        <taxon>Ichneumonoidea</taxon>
        <taxon>Braconidae</taxon>
        <taxon>Aphidiinae</taxon>
        <taxon>Aphidius</taxon>
    </lineage>
</organism>
<keyword evidence="10 14" id="KW-0472">Membrane</keyword>
<keyword evidence="8 14" id="KW-1133">Transmembrane helix</keyword>
<evidence type="ECO:0000256" key="2">
    <source>
        <dbReference type="ARBA" id="ARBA00022670"/>
    </source>
</evidence>
<proteinExistence type="inferred from homology"/>
<keyword evidence="18" id="KW-1185">Reference proteome</keyword>
<evidence type="ECO:0000256" key="12">
    <source>
        <dbReference type="PIRSR" id="PIRSR627057-1"/>
    </source>
</evidence>
<keyword evidence="6 14" id="KW-0256">Endoplasmic reticulum</keyword>
<evidence type="ECO:0000256" key="7">
    <source>
        <dbReference type="ARBA" id="ARBA00022833"/>
    </source>
</evidence>
<feature type="domain" description="Peptidase M48" evidence="15">
    <location>
        <begin position="228"/>
        <end position="448"/>
    </location>
</feature>
<feature type="transmembrane region" description="Helical" evidence="14">
    <location>
        <begin position="325"/>
        <end position="345"/>
    </location>
</feature>
<sequence>MFSNWSLLHLMDHDFHKKYMLQELLVVIWILYIWEVYLSIRQRKLMKRLDKLPSSLEGIMTEDVYQKARLYALDKNLFGNINDSCSTIINTAFILCYSFHYCWILSGDIVKLMGLNSNEILESSICLFIMSTLSFFIDLPFKIYNTFVLEEKHGFNKQTGLFFIKDQILKFTVSQLIGPIFLSGFIWIVQNGGDYFFFYIWIFTVVLTLFMSIIYPEVIAPLFDKYSPLPEGELKTKIEELAASLKFPLYKLYIVEGSKRSSHSNAYMYGFHKHKRIVLFDTLVKEYCKANEKSDREFGCEIDEVVAILAHELGHWQFNHTIKGLALAQISFVMNFVPFAMLLNYQPMYDAFGFTDCRPIFIGLIIVVMFILTPLNTMFGVFVTINSRRFEFQADEFGKKLGYGGQLKKALIKLQKDNLSYPLFDKLYSGWHHSHPPLLERLEHLDKED</sequence>
<dbReference type="AlphaFoldDB" id="A0A834XYN1"/>
<evidence type="ECO:0000256" key="10">
    <source>
        <dbReference type="ARBA" id="ARBA00023136"/>
    </source>
</evidence>
<evidence type="ECO:0000259" key="16">
    <source>
        <dbReference type="Pfam" id="PF16491"/>
    </source>
</evidence>
<dbReference type="InterPro" id="IPR001915">
    <property type="entry name" value="Peptidase_M48"/>
</dbReference>